<organism evidence="3 4">
    <name type="scientific">Stereocaulon virgatum</name>
    <dbReference type="NCBI Taxonomy" id="373712"/>
    <lineage>
        <taxon>Eukaryota</taxon>
        <taxon>Fungi</taxon>
        <taxon>Dikarya</taxon>
        <taxon>Ascomycota</taxon>
        <taxon>Pezizomycotina</taxon>
        <taxon>Lecanoromycetes</taxon>
        <taxon>OSLEUM clade</taxon>
        <taxon>Lecanoromycetidae</taxon>
        <taxon>Lecanorales</taxon>
        <taxon>Lecanorineae</taxon>
        <taxon>Stereocaulaceae</taxon>
        <taxon>Stereocaulon</taxon>
    </lineage>
</organism>
<feature type="domain" description="CHAT" evidence="2">
    <location>
        <begin position="1035"/>
        <end position="1309"/>
    </location>
</feature>
<dbReference type="EMBL" id="JBEFKJ010000010">
    <property type="protein sequence ID" value="KAL2043748.1"/>
    <property type="molecule type" value="Genomic_DNA"/>
</dbReference>
<comment type="caution">
    <text evidence="3">The sequence shown here is derived from an EMBL/GenBank/DDBJ whole genome shotgun (WGS) entry which is preliminary data.</text>
</comment>
<sequence length="1346" mass="152371">MSSWGNHSSLYATLPLQRVQELEVAIRFQVRGEYAEALESFALLQELVSKLPVARIENAILLERMGLEQDRLKLLNTVGSKSKKLRRDSGADEWDLLNLLRANADLSANGNLKSALTEACLVAAQVKLKDIDDFSDLEVHCVLECWHIFALCKARSNYLESEHEDILEGLPEISEVRTTLQSQGRFHLAQSLIKHEQGIQEYSSSQTVCAYEDFLEVITAQNYIRNATQATRTKLAFTLLFYAEALALADKSEESTRQIEAAKALLMAADTQSQHSPSEIPTRAQLLIDRIHAKLHMPNTAKERRNVNVACASKAEALKDWPIYREHMRVAIVQAYEAREAAEIGARAAEAKIYLSILKDYLKFEDSVVHSAAFLGSAVSEFGLAYVRQGGSQLEDYLTMVNDFEKDFPDFAIPQDMVNLARTASQAARNLGNREAFLYYHHTEQKWNDRCPWMVERSGHFVLKDHLPDRYSFQFWSGSFDDPTRRASAAVATSLILRWIQQELNNNDLREKEAEDLLQWARLREAFSDGDDPPPKSINTNALHANIVNQLCSVLFGARQPIDNRIWEPWFSTLKAWLQLERPPSRYQRLTVVKEIQITRYQQLNNHTVNVPFFTRLPHIQLLRTEAEKSLRLHQQILDSAPEVVNKHEILICQWQCAGAIKFLTSTWRAKEEGVLTDDLILEAVKTYEYLGEEFNARDELINLHRTLNAAGTLTWSRWQQFKSVDVSLCLSYFHRAEEVYRRIRVQDAVRKSSRALVSKDMLAERLQMPLLYSMARSTAILAYDMYAVAHKDELETVGQVNNVGFEAHRSEVLFWCQSSKARALADILGLEADIPAGMMASIEESPAAVASLATEKTILHEMDVASLSQKVQLREKLRELQHKMRVDEPRLRPVLDMRAGSSLSATELMELGESFGKDVVIVDWVVVFGLAMELVILIYRKGRLCHMFPLRLISKKAVIPNPSQNPGNLDTEKEQEGQAENKPKLPPLSPQWIRMQQIEGWVNDSLTKDNPLNRKYEDDFDPSKELNCRLLLSLVRPLQEHTREGETLILCPTRTLYRIPLHALKIGGTPIIERNPVVYIQSVPLLRFTLQRSRQAGAEKENVLRAVIFNTLGEDEKALQSVQRLENVLGNSAIATSRCTKEDFARLGSQADIVHAHGHVIFDENDPLPLKHHLVLGYPKDEPQNQLTADEICNIKFQPGALVMVMGCNSGRAHQSDCDDLLGLTAAFHCAGAGTVVSTLWMIDADDCMTFASAFYAYILEQLREHGEPTAQVDLAVAMQKGITAVRFDEVGMDRDPYHWAGFVLHGSWRFSRRMLPSCGTLVADSANQGWHGLPTDTIKISDHI</sequence>
<accession>A0ABR4AK11</accession>
<proteinExistence type="predicted"/>
<feature type="compositionally biased region" description="Basic and acidic residues" evidence="1">
    <location>
        <begin position="971"/>
        <end position="984"/>
    </location>
</feature>
<keyword evidence="4" id="KW-1185">Reference proteome</keyword>
<name>A0ABR4AK11_9LECA</name>
<protein>
    <recommendedName>
        <fullName evidence="2">CHAT domain-containing protein</fullName>
    </recommendedName>
</protein>
<dbReference type="InterPro" id="IPR024983">
    <property type="entry name" value="CHAT_dom"/>
</dbReference>
<feature type="region of interest" description="Disordered" evidence="1">
    <location>
        <begin position="962"/>
        <end position="987"/>
    </location>
</feature>
<evidence type="ECO:0000259" key="2">
    <source>
        <dbReference type="Pfam" id="PF12770"/>
    </source>
</evidence>
<evidence type="ECO:0000313" key="4">
    <source>
        <dbReference type="Proteomes" id="UP001590950"/>
    </source>
</evidence>
<dbReference type="Pfam" id="PF12770">
    <property type="entry name" value="CHAT"/>
    <property type="match status" value="1"/>
</dbReference>
<evidence type="ECO:0000256" key="1">
    <source>
        <dbReference type="SAM" id="MobiDB-lite"/>
    </source>
</evidence>
<reference evidence="3 4" key="1">
    <citation type="submission" date="2024-09" db="EMBL/GenBank/DDBJ databases">
        <title>Rethinking Asexuality: The Enigmatic Case of Functional Sexual Genes in Lepraria (Stereocaulaceae).</title>
        <authorList>
            <person name="Doellman M."/>
            <person name="Sun Y."/>
            <person name="Barcenas-Pena A."/>
            <person name="Lumbsch H.T."/>
            <person name="Grewe F."/>
        </authorList>
    </citation>
    <scope>NUCLEOTIDE SEQUENCE [LARGE SCALE GENOMIC DNA]</scope>
    <source>
        <strain evidence="3 4">Mercado 3170</strain>
    </source>
</reference>
<evidence type="ECO:0000313" key="3">
    <source>
        <dbReference type="EMBL" id="KAL2043748.1"/>
    </source>
</evidence>
<dbReference type="Proteomes" id="UP001590950">
    <property type="component" value="Unassembled WGS sequence"/>
</dbReference>
<gene>
    <name evidence="3" type="ORF">N7G274_003267</name>
</gene>